<dbReference type="Proteomes" id="UP000076661">
    <property type="component" value="Unassembled WGS sequence"/>
</dbReference>
<comment type="caution">
    <text evidence="2">The sequence shown here is derived from an EMBL/GenBank/DDBJ whole genome shotgun (WGS) entry which is preliminary data.</text>
</comment>
<name>A0A162ALB6_9GAMM</name>
<sequence>MKTTIKALTLIASTVFAGQALSAELVCAVYAKSGGSSWGNGTANCEAFDYSFGSATGGRFYLKNVTKTVKEVRWNGSARCSTTASTSCNATIRAYATNQATATILYTDGTWESTNVARAYYETGH</sequence>
<dbReference type="PATRIC" id="fig|1365257.3.peg.4293"/>
<keyword evidence="1" id="KW-0732">Signal</keyword>
<feature type="signal peptide" evidence="1">
    <location>
        <begin position="1"/>
        <end position="22"/>
    </location>
</feature>
<organism evidence="2 3">
    <name type="scientific">Pseudoalteromonas luteoviolacea S4060-1</name>
    <dbReference type="NCBI Taxonomy" id="1365257"/>
    <lineage>
        <taxon>Bacteria</taxon>
        <taxon>Pseudomonadati</taxon>
        <taxon>Pseudomonadota</taxon>
        <taxon>Gammaproteobacteria</taxon>
        <taxon>Alteromonadales</taxon>
        <taxon>Pseudoalteromonadaceae</taxon>
        <taxon>Pseudoalteromonas</taxon>
    </lineage>
</organism>
<dbReference type="EMBL" id="AUXX01000045">
    <property type="protein sequence ID" value="KZN61408.1"/>
    <property type="molecule type" value="Genomic_DNA"/>
</dbReference>
<reference evidence="2 3" key="1">
    <citation type="submission" date="2013-07" db="EMBL/GenBank/DDBJ databases">
        <title>Comparative Genomic and Metabolomic Analysis of Twelve Strains of Pseudoalteromonas luteoviolacea.</title>
        <authorList>
            <person name="Vynne N.G."/>
            <person name="Mansson M."/>
            <person name="Gram L."/>
        </authorList>
    </citation>
    <scope>NUCLEOTIDE SEQUENCE [LARGE SCALE GENOMIC DNA]</scope>
    <source>
        <strain evidence="2 3">S4060-1</strain>
    </source>
</reference>
<accession>A0A162ALB6</accession>
<evidence type="ECO:0000256" key="1">
    <source>
        <dbReference type="SAM" id="SignalP"/>
    </source>
</evidence>
<protein>
    <submittedName>
        <fullName evidence="2">Uncharacterized protein</fullName>
    </submittedName>
</protein>
<proteinExistence type="predicted"/>
<feature type="chain" id="PRO_5007831278" evidence="1">
    <location>
        <begin position="23"/>
        <end position="125"/>
    </location>
</feature>
<gene>
    <name evidence="2" type="ORF">N478_04895</name>
</gene>
<dbReference type="AlphaFoldDB" id="A0A162ALB6"/>
<dbReference type="RefSeq" id="WP_063382538.1">
    <property type="nucleotide sequence ID" value="NZ_AUXX01000045.1"/>
</dbReference>
<evidence type="ECO:0000313" key="2">
    <source>
        <dbReference type="EMBL" id="KZN61408.1"/>
    </source>
</evidence>
<evidence type="ECO:0000313" key="3">
    <source>
        <dbReference type="Proteomes" id="UP000076661"/>
    </source>
</evidence>